<keyword evidence="2" id="KW-1185">Reference proteome</keyword>
<sequence length="485" mass="54687">MLEQVSTSAGHSQLFHKNWLQHCLQPCQKLKPAHTNCTLRSHLGPPPLDTPPAIVIHMPCIRISAPDIATQILTTTAVPPDVQSHAEMKVENLRKLAQVIIIRHGEKDEKNDPVHLDGAGMVRAVKLPDFLLDTQSPWKRPDVIYAMKQHDAGSSRRPLETVLSLADRLGLTVKEGKVNDTKTFYNNFTRKEWEKLVESILDGTHEGKTVLVCWEHKLEVDIANHLGIPVKGWGLDPFQEDGGSKKDIKKAENNYTAIWVLTPAGKDVRFDVFKEFDVDPDSYELTYPKKPQVPLHTRIFKGDDLRQTMKHPNKSRKAYPNDHILIVKTGAPDKFLNEFIRDVQKPLLAAGFERDTINSRVQHWRLFTKRGQPKRTWGACFGSRKDRDAAWEEYLPIRQNVMDKGLVIEHCIPNPKGATKTTEETTTEHTENALQHTCAAAEAAAALLASPEDAAEPGDLKARDQIDTIVDLLYKRITKGKNAEE</sequence>
<evidence type="ECO:0000313" key="2">
    <source>
        <dbReference type="Proteomes" id="UP000054558"/>
    </source>
</evidence>
<name>A0A1Y1I366_KLENI</name>
<reference evidence="1 2" key="1">
    <citation type="journal article" date="2014" name="Nat. Commun.">
        <title>Klebsormidium flaccidum genome reveals primary factors for plant terrestrial adaptation.</title>
        <authorList>
            <person name="Hori K."/>
            <person name="Maruyama F."/>
            <person name="Fujisawa T."/>
            <person name="Togashi T."/>
            <person name="Yamamoto N."/>
            <person name="Seo M."/>
            <person name="Sato S."/>
            <person name="Yamada T."/>
            <person name="Mori H."/>
            <person name="Tajima N."/>
            <person name="Moriyama T."/>
            <person name="Ikeuchi M."/>
            <person name="Watanabe M."/>
            <person name="Wada H."/>
            <person name="Kobayashi K."/>
            <person name="Saito M."/>
            <person name="Masuda T."/>
            <person name="Sasaki-Sekimoto Y."/>
            <person name="Mashiguchi K."/>
            <person name="Awai K."/>
            <person name="Shimojima M."/>
            <person name="Masuda S."/>
            <person name="Iwai M."/>
            <person name="Nobusawa T."/>
            <person name="Narise T."/>
            <person name="Kondo S."/>
            <person name="Saito H."/>
            <person name="Sato R."/>
            <person name="Murakawa M."/>
            <person name="Ihara Y."/>
            <person name="Oshima-Yamada Y."/>
            <person name="Ohtaka K."/>
            <person name="Satoh M."/>
            <person name="Sonobe K."/>
            <person name="Ishii M."/>
            <person name="Ohtani R."/>
            <person name="Kanamori-Sato M."/>
            <person name="Honoki R."/>
            <person name="Miyazaki D."/>
            <person name="Mochizuki H."/>
            <person name="Umetsu J."/>
            <person name="Higashi K."/>
            <person name="Shibata D."/>
            <person name="Kamiya Y."/>
            <person name="Sato N."/>
            <person name="Nakamura Y."/>
            <person name="Tabata S."/>
            <person name="Ida S."/>
            <person name="Kurokawa K."/>
            <person name="Ohta H."/>
        </authorList>
    </citation>
    <scope>NUCLEOTIDE SEQUENCE [LARGE SCALE GENOMIC DNA]</scope>
    <source>
        <strain evidence="1 2">NIES-2285</strain>
    </source>
</reference>
<evidence type="ECO:0008006" key="3">
    <source>
        <dbReference type="Google" id="ProtNLM"/>
    </source>
</evidence>
<evidence type="ECO:0000313" key="1">
    <source>
        <dbReference type="EMBL" id="GAQ84923.1"/>
    </source>
</evidence>
<organism evidence="1 2">
    <name type="scientific">Klebsormidium nitens</name>
    <name type="common">Green alga</name>
    <name type="synonym">Ulothrix nitens</name>
    <dbReference type="NCBI Taxonomy" id="105231"/>
    <lineage>
        <taxon>Eukaryota</taxon>
        <taxon>Viridiplantae</taxon>
        <taxon>Streptophyta</taxon>
        <taxon>Klebsormidiophyceae</taxon>
        <taxon>Klebsormidiales</taxon>
        <taxon>Klebsormidiaceae</taxon>
        <taxon>Klebsormidium</taxon>
    </lineage>
</organism>
<proteinExistence type="predicted"/>
<accession>A0A1Y1I366</accession>
<protein>
    <recommendedName>
        <fullName evidence="3">Phosphoglycerate mutase</fullName>
    </recommendedName>
</protein>
<dbReference type="EMBL" id="DF237161">
    <property type="protein sequence ID" value="GAQ84923.1"/>
    <property type="molecule type" value="Genomic_DNA"/>
</dbReference>
<dbReference type="STRING" id="105231.A0A1Y1I366"/>
<gene>
    <name evidence="1" type="ORF">KFL_002120170</name>
</gene>
<dbReference type="AlphaFoldDB" id="A0A1Y1I366"/>
<dbReference type="OrthoDB" id="425925at2759"/>
<dbReference type="Proteomes" id="UP000054558">
    <property type="component" value="Unassembled WGS sequence"/>
</dbReference>